<dbReference type="HOGENOM" id="CLU_2503878_0_0_1"/>
<dbReference type="EMBL" id="KL197712">
    <property type="protein sequence ID" value="KDQ61489.1"/>
    <property type="molecule type" value="Genomic_DNA"/>
</dbReference>
<reference evidence="2" key="1">
    <citation type="journal article" date="2014" name="Proc. Natl. Acad. Sci. U.S.A.">
        <title>Extensive sampling of basidiomycete genomes demonstrates inadequacy of the white-rot/brown-rot paradigm for wood decay fungi.</title>
        <authorList>
            <person name="Riley R."/>
            <person name="Salamov A.A."/>
            <person name="Brown D.W."/>
            <person name="Nagy L.G."/>
            <person name="Floudas D."/>
            <person name="Held B.W."/>
            <person name="Levasseur A."/>
            <person name="Lombard V."/>
            <person name="Morin E."/>
            <person name="Otillar R."/>
            <person name="Lindquist E.A."/>
            <person name="Sun H."/>
            <person name="LaButti K.M."/>
            <person name="Schmutz J."/>
            <person name="Jabbour D."/>
            <person name="Luo H."/>
            <person name="Baker S.E."/>
            <person name="Pisabarro A.G."/>
            <person name="Walton J.D."/>
            <person name="Blanchette R.A."/>
            <person name="Henrissat B."/>
            <person name="Martin F."/>
            <person name="Cullen D."/>
            <person name="Hibbett D.S."/>
            <person name="Grigoriev I.V."/>
        </authorList>
    </citation>
    <scope>NUCLEOTIDE SEQUENCE [LARGE SCALE GENOMIC DNA]</scope>
    <source>
        <strain evidence="2">MUCL 33604</strain>
    </source>
</reference>
<dbReference type="AlphaFoldDB" id="A0A067Q3F1"/>
<sequence>MQQLIIPIQFAIRKLSLVTQWGLGRTYIEVGEPGQSIESRGVKVGIGHQFRFPKRQMIMNAIFPHLQIPPCQPSAYGGYGVGVRGVIRS</sequence>
<evidence type="ECO:0000313" key="2">
    <source>
        <dbReference type="Proteomes" id="UP000027265"/>
    </source>
</evidence>
<gene>
    <name evidence="1" type="ORF">JAAARDRAFT_30932</name>
</gene>
<keyword evidence="2" id="KW-1185">Reference proteome</keyword>
<accession>A0A067Q3F1</accession>
<dbReference type="InParanoid" id="A0A067Q3F1"/>
<proteinExistence type="predicted"/>
<evidence type="ECO:0000313" key="1">
    <source>
        <dbReference type="EMBL" id="KDQ61489.1"/>
    </source>
</evidence>
<dbReference type="Proteomes" id="UP000027265">
    <property type="component" value="Unassembled WGS sequence"/>
</dbReference>
<protein>
    <submittedName>
        <fullName evidence="1">Uncharacterized protein</fullName>
    </submittedName>
</protein>
<name>A0A067Q3F1_9AGAM</name>
<organism evidence="1 2">
    <name type="scientific">Jaapia argillacea MUCL 33604</name>
    <dbReference type="NCBI Taxonomy" id="933084"/>
    <lineage>
        <taxon>Eukaryota</taxon>
        <taxon>Fungi</taxon>
        <taxon>Dikarya</taxon>
        <taxon>Basidiomycota</taxon>
        <taxon>Agaricomycotina</taxon>
        <taxon>Agaricomycetes</taxon>
        <taxon>Agaricomycetidae</taxon>
        <taxon>Jaapiales</taxon>
        <taxon>Jaapiaceae</taxon>
        <taxon>Jaapia</taxon>
    </lineage>
</organism>